<evidence type="ECO:0000313" key="3">
    <source>
        <dbReference type="Proteomes" id="UP000737018"/>
    </source>
</evidence>
<sequence>MQYDDLYSDDDEEDLYSDDDEEESDDVVEVDKIENSNHEEDDRAGFEEAPEATNAEDSSIFTFTAARDANEEVRVRRFRRMMLGLARAECVVDVRVESLSSPYHDEVQTSVKQTDNKSKVLKWTRFLKTTEELVDDRN</sequence>
<protein>
    <submittedName>
        <fullName evidence="2">Uncharacterized protein</fullName>
    </submittedName>
</protein>
<feature type="compositionally biased region" description="Basic and acidic residues" evidence="1">
    <location>
        <begin position="29"/>
        <end position="46"/>
    </location>
</feature>
<evidence type="ECO:0000256" key="1">
    <source>
        <dbReference type="SAM" id="MobiDB-lite"/>
    </source>
</evidence>
<evidence type="ECO:0000313" key="2">
    <source>
        <dbReference type="EMBL" id="KAF3962433.1"/>
    </source>
</evidence>
<dbReference type="EMBL" id="JRKL02001719">
    <property type="protein sequence ID" value="KAF3962433.1"/>
    <property type="molecule type" value="Genomic_DNA"/>
</dbReference>
<dbReference type="Proteomes" id="UP000737018">
    <property type="component" value="Unassembled WGS sequence"/>
</dbReference>
<comment type="caution">
    <text evidence="2">The sequence shown here is derived from an EMBL/GenBank/DDBJ whole genome shotgun (WGS) entry which is preliminary data.</text>
</comment>
<dbReference type="AlphaFoldDB" id="A0A8J4R2D4"/>
<keyword evidence="3" id="KW-1185">Reference proteome</keyword>
<proteinExistence type="predicted"/>
<gene>
    <name evidence="2" type="ORF">CMV_013053</name>
</gene>
<organism evidence="2 3">
    <name type="scientific">Castanea mollissima</name>
    <name type="common">Chinese chestnut</name>
    <dbReference type="NCBI Taxonomy" id="60419"/>
    <lineage>
        <taxon>Eukaryota</taxon>
        <taxon>Viridiplantae</taxon>
        <taxon>Streptophyta</taxon>
        <taxon>Embryophyta</taxon>
        <taxon>Tracheophyta</taxon>
        <taxon>Spermatophyta</taxon>
        <taxon>Magnoliopsida</taxon>
        <taxon>eudicotyledons</taxon>
        <taxon>Gunneridae</taxon>
        <taxon>Pentapetalae</taxon>
        <taxon>rosids</taxon>
        <taxon>fabids</taxon>
        <taxon>Fagales</taxon>
        <taxon>Fagaceae</taxon>
        <taxon>Castanea</taxon>
    </lineage>
</organism>
<feature type="region of interest" description="Disordered" evidence="1">
    <location>
        <begin position="1"/>
        <end position="59"/>
    </location>
</feature>
<accession>A0A8J4R2D4</accession>
<name>A0A8J4R2D4_9ROSI</name>
<feature type="compositionally biased region" description="Acidic residues" evidence="1">
    <location>
        <begin position="1"/>
        <end position="28"/>
    </location>
</feature>
<reference evidence="2" key="1">
    <citation type="submission" date="2020-03" db="EMBL/GenBank/DDBJ databases">
        <title>Castanea mollissima Vanexum genome sequencing.</title>
        <authorList>
            <person name="Staton M."/>
        </authorList>
    </citation>
    <scope>NUCLEOTIDE SEQUENCE</scope>
    <source>
        <tissue evidence="2">Leaf</tissue>
    </source>
</reference>